<accession>A0A8X7SE72</accession>
<name>A0A8X7SE72_BRACI</name>
<comment type="caution">
    <text evidence="1">The sequence shown here is derived from an EMBL/GenBank/DDBJ whole genome shotgun (WGS) entry which is preliminary data.</text>
</comment>
<proteinExistence type="predicted"/>
<dbReference type="AlphaFoldDB" id="A0A8X7SE72"/>
<evidence type="ECO:0000313" key="1">
    <source>
        <dbReference type="EMBL" id="KAG2305633.1"/>
    </source>
</evidence>
<keyword evidence="2" id="KW-1185">Reference proteome</keyword>
<evidence type="ECO:0000313" key="2">
    <source>
        <dbReference type="Proteomes" id="UP000886595"/>
    </source>
</evidence>
<sequence length="133" mass="14374">MEKNPKKPSQQEWLSQRYCSPTSKLDALPTPSDSDCLDSGKSETLRKAAKSWPKCLMGVCMLLGSKTVCLSGFEVQASQLHQSLLRVRVEPTGGNNHPSGDAILGAIWVSCVCSYSQKLTETDIAIGSGEVPF</sequence>
<protein>
    <submittedName>
        <fullName evidence="1">Uncharacterized protein</fullName>
    </submittedName>
</protein>
<dbReference type="Proteomes" id="UP000886595">
    <property type="component" value="Unassembled WGS sequence"/>
</dbReference>
<reference evidence="1 2" key="1">
    <citation type="submission" date="2020-02" db="EMBL/GenBank/DDBJ databases">
        <authorList>
            <person name="Ma Q."/>
            <person name="Huang Y."/>
            <person name="Song X."/>
            <person name="Pei D."/>
        </authorList>
    </citation>
    <scope>NUCLEOTIDE SEQUENCE [LARGE SCALE GENOMIC DNA]</scope>
    <source>
        <strain evidence="1">Sxm20200214</strain>
        <tissue evidence="1">Leaf</tissue>
    </source>
</reference>
<dbReference type="EMBL" id="JAAMPC010000006">
    <property type="protein sequence ID" value="KAG2305633.1"/>
    <property type="molecule type" value="Genomic_DNA"/>
</dbReference>
<organism evidence="1 2">
    <name type="scientific">Brassica carinata</name>
    <name type="common">Ethiopian mustard</name>
    <name type="synonym">Abyssinian cabbage</name>
    <dbReference type="NCBI Taxonomy" id="52824"/>
    <lineage>
        <taxon>Eukaryota</taxon>
        <taxon>Viridiplantae</taxon>
        <taxon>Streptophyta</taxon>
        <taxon>Embryophyta</taxon>
        <taxon>Tracheophyta</taxon>
        <taxon>Spermatophyta</taxon>
        <taxon>Magnoliopsida</taxon>
        <taxon>eudicotyledons</taxon>
        <taxon>Gunneridae</taxon>
        <taxon>Pentapetalae</taxon>
        <taxon>rosids</taxon>
        <taxon>malvids</taxon>
        <taxon>Brassicales</taxon>
        <taxon>Brassicaceae</taxon>
        <taxon>Brassiceae</taxon>
        <taxon>Brassica</taxon>
    </lineage>
</organism>
<gene>
    <name evidence="1" type="ORF">Bca52824_025381</name>
</gene>